<evidence type="ECO:0000313" key="1">
    <source>
        <dbReference type="EMBL" id="EEW38083.1"/>
    </source>
</evidence>
<sequence>MAVSLNTKAIYKTKANLFNGGIGFKNGDILIGDRAFEFYNHQNPESYLQIPWEEIKLVRAHVMFKGRFIRAYYIDTKQAGTFQFISSDAGRTLKMMRDFIGNDKIVKTEPLFSLKKLFKK</sequence>
<evidence type="ECO:0008006" key="3">
    <source>
        <dbReference type="Google" id="ProtNLM"/>
    </source>
</evidence>
<dbReference type="Pfam" id="PF06115">
    <property type="entry name" value="DUF956"/>
    <property type="match status" value="1"/>
</dbReference>
<protein>
    <recommendedName>
        <fullName evidence="3">DUF956 family protein</fullName>
    </recommendedName>
</protein>
<proteinExistence type="predicted"/>
<evidence type="ECO:0000313" key="2">
    <source>
        <dbReference type="Proteomes" id="UP000005926"/>
    </source>
</evidence>
<dbReference type="Proteomes" id="UP000005926">
    <property type="component" value="Unassembled WGS sequence"/>
</dbReference>
<dbReference type="InterPro" id="IPR010360">
    <property type="entry name" value="DUF956"/>
</dbReference>
<dbReference type="EMBL" id="ACKZ01000008">
    <property type="protein sequence ID" value="EEW38083.1"/>
    <property type="molecule type" value="Genomic_DNA"/>
</dbReference>
<dbReference type="RefSeq" id="WP_005605359.1">
    <property type="nucleotide sequence ID" value="NZ_CP102283.1"/>
</dbReference>
<accession>C8NEI2</accession>
<comment type="caution">
    <text evidence="1">The sequence shown here is derived from an EMBL/GenBank/DDBJ whole genome shotgun (WGS) entry which is preliminary data.</text>
</comment>
<dbReference type="STRING" id="638301.HMPREF0444_0327"/>
<gene>
    <name evidence="1" type="ORF">HMPREF0444_0327</name>
</gene>
<name>C8NEI2_9LACT</name>
<dbReference type="AlphaFoldDB" id="C8NEI2"/>
<dbReference type="eggNOG" id="COG4687">
    <property type="taxonomic scope" value="Bacteria"/>
</dbReference>
<dbReference type="GeneID" id="78411406"/>
<dbReference type="HOGENOM" id="CLU_132588_0_0_9"/>
<keyword evidence="2" id="KW-1185">Reference proteome</keyword>
<reference evidence="1 2" key="1">
    <citation type="submission" date="2009-08" db="EMBL/GenBank/DDBJ databases">
        <authorList>
            <person name="Muzny D."/>
            <person name="Qin X."/>
            <person name="Deng J."/>
            <person name="Jiang H."/>
            <person name="Liu Y."/>
            <person name="Qu J."/>
            <person name="Song X.-Z."/>
            <person name="Zhang L."/>
            <person name="Thornton R."/>
            <person name="Coyle M."/>
            <person name="Francisco L."/>
            <person name="Jackson L."/>
            <person name="Javaid M."/>
            <person name="Korchina V."/>
            <person name="Kovar C."/>
            <person name="Mata R."/>
            <person name="Mathew T."/>
            <person name="Ngo R."/>
            <person name="Nguyen L."/>
            <person name="Nguyen N."/>
            <person name="Okwuonu G."/>
            <person name="Ongeri F."/>
            <person name="Pham C."/>
            <person name="Simmons D."/>
            <person name="Wilczek-Boney K."/>
            <person name="Hale W."/>
            <person name="Jakkamsetti A."/>
            <person name="Pham P."/>
            <person name="Ruth R."/>
            <person name="San Lucas F."/>
            <person name="Warren J."/>
            <person name="Zhang J."/>
            <person name="Zhao Z."/>
            <person name="Zhou C."/>
            <person name="Zhu D."/>
            <person name="Lee S."/>
            <person name="Bess C."/>
            <person name="Blankenburg K."/>
            <person name="Forbes L."/>
            <person name="Fu Q."/>
            <person name="Gubbala S."/>
            <person name="Hirani K."/>
            <person name="Jayaseelan J.C."/>
            <person name="Lara F."/>
            <person name="Munidasa M."/>
            <person name="Palculict T."/>
            <person name="Patil S."/>
            <person name="Pu L.-L."/>
            <person name="Saada N."/>
            <person name="Tang L."/>
            <person name="Weissenberger G."/>
            <person name="Zhu Y."/>
            <person name="Hemphill L."/>
            <person name="Shang Y."/>
            <person name="Youmans B."/>
            <person name="Ayvaz T."/>
            <person name="Ross M."/>
            <person name="Santibanez J."/>
            <person name="Aqrawi P."/>
            <person name="Gross S."/>
            <person name="Joshi V."/>
            <person name="Fowler G."/>
            <person name="Nazareth L."/>
            <person name="Reid J."/>
            <person name="Worley K."/>
            <person name="Petrosino J."/>
            <person name="Highlander S."/>
            <person name="Gibbs R."/>
        </authorList>
    </citation>
    <scope>NUCLEOTIDE SEQUENCE [LARGE SCALE GENOMIC DNA]</scope>
    <source>
        <strain evidence="1 2">ATCC 49175</strain>
    </source>
</reference>
<organism evidence="1 2">
    <name type="scientific">Granulicatella adiacens ATCC 49175</name>
    <dbReference type="NCBI Taxonomy" id="638301"/>
    <lineage>
        <taxon>Bacteria</taxon>
        <taxon>Bacillati</taxon>
        <taxon>Bacillota</taxon>
        <taxon>Bacilli</taxon>
        <taxon>Lactobacillales</taxon>
        <taxon>Carnobacteriaceae</taxon>
        <taxon>Granulicatella</taxon>
    </lineage>
</organism>